<gene>
    <name evidence="2" type="ORF">PFFVO_03096</name>
</gene>
<dbReference type="NCBIfam" id="TIGR01607">
    <property type="entry name" value="PST-A"/>
    <property type="match status" value="1"/>
</dbReference>
<dbReference type="FunFam" id="3.40.50.1820:FF:000046">
    <property type="entry name" value="Putative lysophospholipase"/>
    <property type="match status" value="1"/>
</dbReference>
<dbReference type="SUPFAM" id="SSF53474">
    <property type="entry name" value="alpha/beta-Hydrolases"/>
    <property type="match status" value="1"/>
</dbReference>
<name>A0A024V606_PLAFA</name>
<dbReference type="Pfam" id="PF12146">
    <property type="entry name" value="Hydrolase_4"/>
    <property type="match status" value="1"/>
</dbReference>
<dbReference type="Proteomes" id="UP000030690">
    <property type="component" value="Unassembled WGS sequence"/>
</dbReference>
<sequence length="359" mass="41712">MNNLTLGDSNICGTFNKLPFIESYYNRKGILLKSYSWLVKNAIGIIVLVHGLSAHLRLQYLKLNVNVVNNDYATLIDADNYYIYEDSWIEEFNKNGYSVYGIDLQGHGASDGLDKLPLHINNFDDYVYDIIDYMRRINNSIVLEKSMQKSTSNKYTIENREELLPMYLVGLSMGGNIVLRTLEILGKSNEINSNLNIKGCISLAGMISVRMVGSIDSIKYKYFYLPVMKIFSRYFPTFRPGKKKFKFEKYPFVNDLLFYDKYRFKGRITNNLAREILVALDNLHNNIDDIPKNIPILFIHSINDCLCWYEGTVSFYNKLQIDNKELYTLEDMDHVISMEPGNENVLKKILEWISNLYVQ</sequence>
<organism evidence="2 3">
    <name type="scientific">Plasmodium falciparum Vietnam Oak-Knoll</name>
    <name type="common">FVO</name>
    <dbReference type="NCBI Taxonomy" id="1036723"/>
    <lineage>
        <taxon>Eukaryota</taxon>
        <taxon>Sar</taxon>
        <taxon>Alveolata</taxon>
        <taxon>Apicomplexa</taxon>
        <taxon>Aconoidasida</taxon>
        <taxon>Haemosporida</taxon>
        <taxon>Plasmodiidae</taxon>
        <taxon>Plasmodium</taxon>
        <taxon>Plasmodium (Laverania)</taxon>
    </lineage>
</organism>
<dbReference type="AlphaFoldDB" id="A0A024V606"/>
<dbReference type="InterPro" id="IPR029058">
    <property type="entry name" value="AB_hydrolase_fold"/>
</dbReference>
<feature type="domain" description="Serine aminopeptidase S33" evidence="1">
    <location>
        <begin position="84"/>
        <end position="340"/>
    </location>
</feature>
<accession>A0A024V606</accession>
<proteinExistence type="predicted"/>
<reference evidence="2 3" key="2">
    <citation type="submission" date="2013-02" db="EMBL/GenBank/DDBJ databases">
        <title>The Genome Sequence of Plasmodium falciparum Vietnam Oak-Knoll (FVO).</title>
        <authorList>
            <consortium name="The Broad Institute Genome Sequencing Platform"/>
            <consortium name="The Broad Institute Genome Sequencing Center for Infectious Disease"/>
            <person name="Neafsey D."/>
            <person name="Cheeseman I."/>
            <person name="Volkman S."/>
            <person name="Adams J."/>
            <person name="Walker B."/>
            <person name="Young S.K."/>
            <person name="Zeng Q."/>
            <person name="Gargeya S."/>
            <person name="Fitzgerald M."/>
            <person name="Haas B."/>
            <person name="Abouelleil A."/>
            <person name="Alvarado L."/>
            <person name="Arachchi H.M."/>
            <person name="Berlin A.M."/>
            <person name="Chapman S.B."/>
            <person name="Dewar J."/>
            <person name="Goldberg J."/>
            <person name="Griggs A."/>
            <person name="Gujja S."/>
            <person name="Hansen M."/>
            <person name="Howarth C."/>
            <person name="Imamovic A."/>
            <person name="Larimer J."/>
            <person name="McCowan C."/>
            <person name="Murphy C."/>
            <person name="Neiman D."/>
            <person name="Pearson M."/>
            <person name="Priest M."/>
            <person name="Roberts A."/>
            <person name="Saif S."/>
            <person name="Shea T."/>
            <person name="Sisk P."/>
            <person name="Sykes S."/>
            <person name="Wortman J."/>
            <person name="Nusbaum C."/>
            <person name="Birren B."/>
        </authorList>
    </citation>
    <scope>NUCLEOTIDE SEQUENCE [LARGE SCALE GENOMIC DNA]</scope>
    <source>
        <strain evidence="3">Vietnam Oak-Knoll (FVO)</strain>
    </source>
</reference>
<evidence type="ECO:0000313" key="3">
    <source>
        <dbReference type="Proteomes" id="UP000030690"/>
    </source>
</evidence>
<dbReference type="Gene3D" id="3.40.50.1820">
    <property type="entry name" value="alpha/beta hydrolase"/>
    <property type="match status" value="1"/>
</dbReference>
<reference evidence="2 3" key="1">
    <citation type="submission" date="2013-02" db="EMBL/GenBank/DDBJ databases">
        <title>The Genome Annotation of Plasmodium falciparum Vietnam Oak-Knoll (FVO).</title>
        <authorList>
            <consortium name="The Broad Institute Genome Sequencing Platform"/>
            <consortium name="The Broad Institute Genome Sequencing Center for Infectious Disease"/>
            <person name="Neafsey D."/>
            <person name="Hoffman S."/>
            <person name="Volkman S."/>
            <person name="Rosenthal P."/>
            <person name="Walker B."/>
            <person name="Young S.K."/>
            <person name="Zeng Q."/>
            <person name="Gargeya S."/>
            <person name="Fitzgerald M."/>
            <person name="Haas B."/>
            <person name="Abouelleil A."/>
            <person name="Allen A.W."/>
            <person name="Alvarado L."/>
            <person name="Arachchi H.M."/>
            <person name="Berlin A.M."/>
            <person name="Chapman S.B."/>
            <person name="Gainer-Dewar J."/>
            <person name="Goldberg J."/>
            <person name="Griggs A."/>
            <person name="Gujja S."/>
            <person name="Hansen M."/>
            <person name="Howarth C."/>
            <person name="Imamovic A."/>
            <person name="Ireland A."/>
            <person name="Larimer J."/>
            <person name="McCowan C."/>
            <person name="Murphy C."/>
            <person name="Pearson M."/>
            <person name="Poon T.W."/>
            <person name="Priest M."/>
            <person name="Roberts A."/>
            <person name="Saif S."/>
            <person name="Shea T."/>
            <person name="Sisk P."/>
            <person name="Sykes S."/>
            <person name="Wortman J."/>
            <person name="Nusbaum C."/>
            <person name="Birren B."/>
        </authorList>
    </citation>
    <scope>NUCLEOTIDE SEQUENCE [LARGE SCALE GENOMIC DNA]</scope>
    <source>
        <strain evidence="3">Vietnam Oak-Knoll (FVO)</strain>
    </source>
</reference>
<dbReference type="EMBL" id="KI925083">
    <property type="protein sequence ID" value="ETW17992.1"/>
    <property type="molecule type" value="Genomic_DNA"/>
</dbReference>
<evidence type="ECO:0000259" key="1">
    <source>
        <dbReference type="Pfam" id="PF12146"/>
    </source>
</evidence>
<dbReference type="PANTHER" id="PTHR11614">
    <property type="entry name" value="PHOSPHOLIPASE-RELATED"/>
    <property type="match status" value="1"/>
</dbReference>
<evidence type="ECO:0000313" key="2">
    <source>
        <dbReference type="EMBL" id="ETW17992.1"/>
    </source>
</evidence>
<dbReference type="InterPro" id="IPR051044">
    <property type="entry name" value="MAG_DAG_Lipase"/>
</dbReference>
<protein>
    <recommendedName>
        <fullName evidence="1">Serine aminopeptidase S33 domain-containing protein</fullName>
    </recommendedName>
</protein>
<dbReference type="OrthoDB" id="2498029at2759"/>
<dbReference type="InterPro" id="IPR006494">
    <property type="entry name" value="PST_A"/>
</dbReference>
<dbReference type="InterPro" id="IPR022742">
    <property type="entry name" value="Hydrolase_4"/>
</dbReference>